<evidence type="ECO:0000313" key="4">
    <source>
        <dbReference type="EMBL" id="QBP41896.1"/>
    </source>
</evidence>
<reference evidence="4 5" key="1">
    <citation type="submission" date="2019-03" db="EMBL/GenBank/DDBJ databases">
        <title>Complete genome sequence of Paenisporosarcina antarctica CGMCC 1.6503T.</title>
        <authorList>
            <person name="Rong J.-C."/>
            <person name="Chi N.-Y."/>
            <person name="Zhang Q.-F."/>
        </authorList>
    </citation>
    <scope>NUCLEOTIDE SEQUENCE [LARGE SCALE GENOMIC DNA]</scope>
    <source>
        <strain evidence="4 5">CGMCC 1.6503</strain>
    </source>
</reference>
<keyword evidence="1 2" id="KW-0238">DNA-binding</keyword>
<dbReference type="InterPro" id="IPR036271">
    <property type="entry name" value="Tet_transcr_reg_TetR-rel_C_sf"/>
</dbReference>
<dbReference type="SUPFAM" id="SSF48498">
    <property type="entry name" value="Tetracyclin repressor-like, C-terminal domain"/>
    <property type="match status" value="1"/>
</dbReference>
<organism evidence="4 5">
    <name type="scientific">Paenisporosarcina antarctica</name>
    <dbReference type="NCBI Taxonomy" id="417367"/>
    <lineage>
        <taxon>Bacteria</taxon>
        <taxon>Bacillati</taxon>
        <taxon>Bacillota</taxon>
        <taxon>Bacilli</taxon>
        <taxon>Bacillales</taxon>
        <taxon>Caryophanaceae</taxon>
        <taxon>Paenisporosarcina</taxon>
    </lineage>
</organism>
<dbReference type="Gene3D" id="1.10.357.10">
    <property type="entry name" value="Tetracycline Repressor, domain 2"/>
    <property type="match status" value="1"/>
</dbReference>
<protein>
    <submittedName>
        <fullName evidence="4">TetR/AcrR family transcriptional regulator</fullName>
    </submittedName>
</protein>
<dbReference type="PANTHER" id="PTHR43479:SF11">
    <property type="entry name" value="ACREF_ENVCD OPERON REPRESSOR-RELATED"/>
    <property type="match status" value="1"/>
</dbReference>
<accession>A0A4P7A1V4</accession>
<proteinExistence type="predicted"/>
<dbReference type="Gene3D" id="1.10.10.60">
    <property type="entry name" value="Homeodomain-like"/>
    <property type="match status" value="1"/>
</dbReference>
<dbReference type="PROSITE" id="PS50977">
    <property type="entry name" value="HTH_TETR_2"/>
    <property type="match status" value="1"/>
</dbReference>
<evidence type="ECO:0000256" key="2">
    <source>
        <dbReference type="PROSITE-ProRule" id="PRU00335"/>
    </source>
</evidence>
<dbReference type="InterPro" id="IPR050624">
    <property type="entry name" value="HTH-type_Tx_Regulator"/>
</dbReference>
<dbReference type="PRINTS" id="PR00455">
    <property type="entry name" value="HTHTETR"/>
</dbReference>
<evidence type="ECO:0000256" key="1">
    <source>
        <dbReference type="ARBA" id="ARBA00023125"/>
    </source>
</evidence>
<dbReference type="KEGG" id="panc:E2636_12370"/>
<dbReference type="GO" id="GO:0003677">
    <property type="term" value="F:DNA binding"/>
    <property type="evidence" value="ECO:0007669"/>
    <property type="project" value="UniProtKB-UniRule"/>
</dbReference>
<dbReference type="EMBL" id="CP038015">
    <property type="protein sequence ID" value="QBP41896.1"/>
    <property type="molecule type" value="Genomic_DNA"/>
</dbReference>
<keyword evidence="5" id="KW-1185">Reference proteome</keyword>
<dbReference type="AlphaFoldDB" id="A0A4P7A1V4"/>
<gene>
    <name evidence="4" type="ORF">E2636_12370</name>
</gene>
<name>A0A4P7A1V4_9BACL</name>
<feature type="domain" description="HTH tetR-type" evidence="3">
    <location>
        <begin position="10"/>
        <end position="70"/>
    </location>
</feature>
<dbReference type="InterPro" id="IPR023772">
    <property type="entry name" value="DNA-bd_HTH_TetR-type_CS"/>
</dbReference>
<dbReference type="Pfam" id="PF00440">
    <property type="entry name" value="TetR_N"/>
    <property type="match status" value="1"/>
</dbReference>
<dbReference type="PROSITE" id="PS01081">
    <property type="entry name" value="HTH_TETR_1"/>
    <property type="match status" value="1"/>
</dbReference>
<dbReference type="InterPro" id="IPR009057">
    <property type="entry name" value="Homeodomain-like_sf"/>
</dbReference>
<dbReference type="OrthoDB" id="9780939at2"/>
<evidence type="ECO:0000259" key="3">
    <source>
        <dbReference type="PROSITE" id="PS50977"/>
    </source>
</evidence>
<dbReference type="SUPFAM" id="SSF46689">
    <property type="entry name" value="Homeodomain-like"/>
    <property type="match status" value="1"/>
</dbReference>
<sequence length="207" mass="24939">MFSKFLNLNPEKQQRIINAACKEFAQKGYDNASTNEMVKEAGISKGLLFHYFNSKKELYLYLYDHLQEMFMEKIYAKIDWNERDIFIKLRHMAMLKFELFIMYPELINYIKSAYFEDSNEVKNEVAQRHNKLVVTAYQQFFSDYDHSKFKEDIDINQAINIIFWTMEGFANQQQEKYKKISSDQLNMEEIIAEMETYSETLRNAFYK</sequence>
<dbReference type="InterPro" id="IPR001647">
    <property type="entry name" value="HTH_TetR"/>
</dbReference>
<feature type="DNA-binding region" description="H-T-H motif" evidence="2">
    <location>
        <begin position="33"/>
        <end position="52"/>
    </location>
</feature>
<dbReference type="RefSeq" id="WP_134210467.1">
    <property type="nucleotide sequence ID" value="NZ_CP038015.1"/>
</dbReference>
<evidence type="ECO:0000313" key="5">
    <source>
        <dbReference type="Proteomes" id="UP000294292"/>
    </source>
</evidence>
<dbReference type="Proteomes" id="UP000294292">
    <property type="component" value="Chromosome"/>
</dbReference>
<dbReference type="PANTHER" id="PTHR43479">
    <property type="entry name" value="ACREF/ENVCD OPERON REPRESSOR-RELATED"/>
    <property type="match status" value="1"/>
</dbReference>